<evidence type="ECO:0000256" key="3">
    <source>
        <dbReference type="HAMAP-Rule" id="MF_00023"/>
    </source>
</evidence>
<dbReference type="Proteomes" id="UP000184513">
    <property type="component" value="Unassembled WGS sequence"/>
</dbReference>
<keyword evidence="6" id="KW-1185">Reference proteome</keyword>
<dbReference type="HAMAP" id="MF_00023">
    <property type="entry name" value="SmpB"/>
    <property type="match status" value="1"/>
</dbReference>
<dbReference type="GO" id="GO:0070930">
    <property type="term" value="P:trans-translation-dependent protein tagging"/>
    <property type="evidence" value="ECO:0007669"/>
    <property type="project" value="TreeGrafter"/>
</dbReference>
<dbReference type="Gene3D" id="2.40.280.10">
    <property type="match status" value="1"/>
</dbReference>
<name>A0A1M7IRE1_9BACT</name>
<dbReference type="InterPro" id="IPR020081">
    <property type="entry name" value="SsrA-bd_prot_CS"/>
</dbReference>
<dbReference type="PANTHER" id="PTHR30308:SF2">
    <property type="entry name" value="SSRA-BINDING PROTEIN"/>
    <property type="match status" value="1"/>
</dbReference>
<dbReference type="GO" id="GO:0005829">
    <property type="term" value="C:cytosol"/>
    <property type="evidence" value="ECO:0007669"/>
    <property type="project" value="TreeGrafter"/>
</dbReference>
<dbReference type="NCBIfam" id="TIGR00086">
    <property type="entry name" value="smpB"/>
    <property type="match status" value="1"/>
</dbReference>
<evidence type="ECO:0000313" key="6">
    <source>
        <dbReference type="Proteomes" id="UP000184513"/>
    </source>
</evidence>
<evidence type="ECO:0000256" key="1">
    <source>
        <dbReference type="ARBA" id="ARBA00022490"/>
    </source>
</evidence>
<dbReference type="PROSITE" id="PS01317">
    <property type="entry name" value="SSRP"/>
    <property type="match status" value="1"/>
</dbReference>
<evidence type="ECO:0000256" key="2">
    <source>
        <dbReference type="ARBA" id="ARBA00022884"/>
    </source>
</evidence>
<dbReference type="SUPFAM" id="SSF74982">
    <property type="entry name" value="Small protein B (SmpB)"/>
    <property type="match status" value="1"/>
</dbReference>
<feature type="region of interest" description="Disordered" evidence="4">
    <location>
        <begin position="132"/>
        <end position="154"/>
    </location>
</feature>
<dbReference type="PANTHER" id="PTHR30308">
    <property type="entry name" value="TMRNA-BINDING COMPONENT OF TRANS-TRANSLATION TAGGING COMPLEX"/>
    <property type="match status" value="1"/>
</dbReference>
<dbReference type="EMBL" id="FRCY01000001">
    <property type="protein sequence ID" value="SHM43366.1"/>
    <property type="molecule type" value="Genomic_DNA"/>
</dbReference>
<comment type="similarity">
    <text evidence="3">Belongs to the SmpB family.</text>
</comment>
<dbReference type="RefSeq" id="WP_073091126.1">
    <property type="nucleotide sequence ID" value="NZ_FRCY01000001.1"/>
</dbReference>
<dbReference type="GO" id="GO:0070929">
    <property type="term" value="P:trans-translation"/>
    <property type="evidence" value="ECO:0007669"/>
    <property type="project" value="UniProtKB-UniRule"/>
</dbReference>
<protein>
    <recommendedName>
        <fullName evidence="3">SsrA-binding protein</fullName>
    </recommendedName>
    <alternativeName>
        <fullName evidence="3">Small protein B</fullName>
    </alternativeName>
</protein>
<comment type="function">
    <text evidence="3">Required for rescue of stalled ribosomes mediated by trans-translation. Binds to transfer-messenger RNA (tmRNA), required for stable association of tmRNA with ribosomes. tmRNA and SmpB together mimic tRNA shape, replacing the anticodon stem-loop with SmpB. tmRNA is encoded by the ssrA gene; the 2 termini fold to resemble tRNA(Ala) and it encodes a 'tag peptide', a short internal open reading frame. During trans-translation Ala-aminoacylated tmRNA acts like a tRNA, entering the A-site of stalled ribosomes, displacing the stalled mRNA. The ribosome then switches to translate the ORF on the tmRNA; the nascent peptide is terminated with the 'tag peptide' encoded by the tmRNA and targeted for degradation. The ribosome is freed to recommence translation, which seems to be the essential function of trans-translation.</text>
</comment>
<dbReference type="STRING" id="388280.SAMN04488057_101439"/>
<dbReference type="NCBIfam" id="NF003843">
    <property type="entry name" value="PRK05422.1"/>
    <property type="match status" value="1"/>
</dbReference>
<accession>A0A1M7IRE1</accession>
<gene>
    <name evidence="3" type="primary">smpB</name>
    <name evidence="5" type="ORF">SAMN04488057_101439</name>
</gene>
<reference evidence="5 6" key="1">
    <citation type="submission" date="2016-11" db="EMBL/GenBank/DDBJ databases">
        <authorList>
            <person name="Jaros S."/>
            <person name="Januszkiewicz K."/>
            <person name="Wedrychowicz H."/>
        </authorList>
    </citation>
    <scope>NUCLEOTIDE SEQUENCE [LARGE SCALE GENOMIC DNA]</scope>
    <source>
        <strain evidence="5 6">CGMCC 1.6102</strain>
    </source>
</reference>
<evidence type="ECO:0000256" key="4">
    <source>
        <dbReference type="SAM" id="MobiDB-lite"/>
    </source>
</evidence>
<dbReference type="OrthoDB" id="9805462at2"/>
<dbReference type="Pfam" id="PF01668">
    <property type="entry name" value="SmpB"/>
    <property type="match status" value="1"/>
</dbReference>
<proteinExistence type="inferred from homology"/>
<sequence length="154" mass="18073">MAKNNKFDKIINIRNKKASFEFEFLDKYKAGIVLRGTEIKSIREGKVSLTEAYCYFRGEELFIKQMHIAPYSLASHFNHDPVRERKLLLQKQELRKLQNKFSEKGLSIVPVRIFINDRGLAKMEVALAKGKKTHDKRQSIKEKDAKRDLQRMAF</sequence>
<organism evidence="5 6">
    <name type="scientific">Cyclobacterium lianum</name>
    <dbReference type="NCBI Taxonomy" id="388280"/>
    <lineage>
        <taxon>Bacteria</taxon>
        <taxon>Pseudomonadati</taxon>
        <taxon>Bacteroidota</taxon>
        <taxon>Cytophagia</taxon>
        <taxon>Cytophagales</taxon>
        <taxon>Cyclobacteriaceae</taxon>
        <taxon>Cyclobacterium</taxon>
    </lineage>
</organism>
<dbReference type="InterPro" id="IPR023620">
    <property type="entry name" value="SmpB"/>
</dbReference>
<dbReference type="GO" id="GO:0003723">
    <property type="term" value="F:RNA binding"/>
    <property type="evidence" value="ECO:0007669"/>
    <property type="project" value="UniProtKB-UniRule"/>
</dbReference>
<dbReference type="CDD" id="cd09294">
    <property type="entry name" value="SmpB"/>
    <property type="match status" value="1"/>
</dbReference>
<dbReference type="AlphaFoldDB" id="A0A1M7IRE1"/>
<dbReference type="InterPro" id="IPR000037">
    <property type="entry name" value="SsrA-bd_prot"/>
</dbReference>
<feature type="compositionally biased region" description="Basic and acidic residues" evidence="4">
    <location>
        <begin position="136"/>
        <end position="154"/>
    </location>
</feature>
<keyword evidence="2 3" id="KW-0694">RNA-binding</keyword>
<keyword evidence="1 3" id="KW-0963">Cytoplasm</keyword>
<evidence type="ECO:0000313" key="5">
    <source>
        <dbReference type="EMBL" id="SHM43366.1"/>
    </source>
</evidence>
<comment type="subcellular location">
    <subcellularLocation>
        <location evidence="3">Cytoplasm</location>
    </subcellularLocation>
    <text evidence="3">The tmRNA-SmpB complex associates with stalled 70S ribosomes.</text>
</comment>